<dbReference type="GO" id="GO:0005787">
    <property type="term" value="C:signal peptidase complex"/>
    <property type="evidence" value="ECO:0007669"/>
    <property type="project" value="TreeGrafter"/>
</dbReference>
<protein>
    <recommendedName>
        <fullName evidence="2">Signal peptidase complex catalytic subunit SEC11</fullName>
    </recommendedName>
    <alternativeName>
        <fullName evidence="3">Signal peptidase complex catalytic subunit sec11</fullName>
    </alternativeName>
</protein>
<organism evidence="5 6">
    <name type="scientific">Buddleja alternifolia</name>
    <dbReference type="NCBI Taxonomy" id="168488"/>
    <lineage>
        <taxon>Eukaryota</taxon>
        <taxon>Viridiplantae</taxon>
        <taxon>Streptophyta</taxon>
        <taxon>Embryophyta</taxon>
        <taxon>Tracheophyta</taxon>
        <taxon>Spermatophyta</taxon>
        <taxon>Magnoliopsida</taxon>
        <taxon>eudicotyledons</taxon>
        <taxon>Gunneridae</taxon>
        <taxon>Pentapetalae</taxon>
        <taxon>asterids</taxon>
        <taxon>lamiids</taxon>
        <taxon>Lamiales</taxon>
        <taxon>Scrophulariaceae</taxon>
        <taxon>Buddlejeae</taxon>
        <taxon>Buddleja</taxon>
    </lineage>
</organism>
<evidence type="ECO:0000256" key="2">
    <source>
        <dbReference type="ARBA" id="ARBA00019685"/>
    </source>
</evidence>
<evidence type="ECO:0000256" key="4">
    <source>
        <dbReference type="ARBA" id="ARBA00045533"/>
    </source>
</evidence>
<dbReference type="InterPro" id="IPR001733">
    <property type="entry name" value="Peptidase_S26B"/>
</dbReference>
<accession>A0AAV6WBX5</accession>
<comment type="caution">
    <text evidence="5">The sequence shown here is derived from an EMBL/GenBank/DDBJ whole genome shotgun (WGS) entry which is preliminary data.</text>
</comment>
<evidence type="ECO:0000313" key="6">
    <source>
        <dbReference type="Proteomes" id="UP000826271"/>
    </source>
</evidence>
<gene>
    <name evidence="5" type="ORF">BUALT_Bualt18G0080600</name>
</gene>
<sequence>MWICVTGCKSPFAIVVSGSMEPGIRRALDIPIVHRVIQVHERRDTGEIDILTKGDFMLPVSAGYNDIVSSEELWGTAVACALIFWKMWICVTGCKSPFAIVVSGSMEPGIRRALDIPIVHRVIQVHESRDTGEIDILTKGDANRYDDRIFYAPGQRWLQQHRIIGRVMG</sequence>
<name>A0AAV6WBX5_9LAMI</name>
<dbReference type="EMBL" id="WHWC01000018">
    <property type="protein sequence ID" value="KAG8365209.1"/>
    <property type="molecule type" value="Genomic_DNA"/>
</dbReference>
<reference evidence="5" key="1">
    <citation type="submission" date="2019-10" db="EMBL/GenBank/DDBJ databases">
        <authorList>
            <person name="Zhang R."/>
            <person name="Pan Y."/>
            <person name="Wang J."/>
            <person name="Ma R."/>
            <person name="Yu S."/>
        </authorList>
    </citation>
    <scope>NUCLEOTIDE SEQUENCE</scope>
    <source>
        <strain evidence="5">LA-IB0</strain>
        <tissue evidence="5">Leaf</tissue>
    </source>
</reference>
<comment type="subcellular location">
    <subcellularLocation>
        <location evidence="1">Endoplasmic reticulum membrane</location>
        <topology evidence="1">Single-pass type II membrane protein</topology>
    </subcellularLocation>
</comment>
<proteinExistence type="predicted"/>
<dbReference type="Proteomes" id="UP000826271">
    <property type="component" value="Unassembled WGS sequence"/>
</dbReference>
<dbReference type="GO" id="GO:0008233">
    <property type="term" value="F:peptidase activity"/>
    <property type="evidence" value="ECO:0007669"/>
    <property type="project" value="InterPro"/>
</dbReference>
<dbReference type="GO" id="GO:0006465">
    <property type="term" value="P:signal peptide processing"/>
    <property type="evidence" value="ECO:0007669"/>
    <property type="project" value="InterPro"/>
</dbReference>
<keyword evidence="6" id="KW-1185">Reference proteome</keyword>
<dbReference type="PANTHER" id="PTHR10806:SF6">
    <property type="entry name" value="SIGNAL PEPTIDASE COMPLEX CATALYTIC SUBUNIT SEC11"/>
    <property type="match status" value="1"/>
</dbReference>
<evidence type="ECO:0000256" key="1">
    <source>
        <dbReference type="ARBA" id="ARBA00004648"/>
    </source>
</evidence>
<evidence type="ECO:0000313" key="5">
    <source>
        <dbReference type="EMBL" id="KAG8365209.1"/>
    </source>
</evidence>
<dbReference type="AlphaFoldDB" id="A0AAV6WBX5"/>
<comment type="function">
    <text evidence="4">Catalytic component of the signal peptidase complex (SPC) which catalyzes the cleavage of N-terminal signal sequences from nascent proteins as they are translocated into the lumen of the endoplasmic reticulum. Specifically cleaves N-terminal signal peptides that contain a hydrophobic alpha-helix (h-region) shorter than 18-20 amino acids.</text>
</comment>
<evidence type="ECO:0000256" key="3">
    <source>
        <dbReference type="ARBA" id="ARBA00021755"/>
    </source>
</evidence>
<dbReference type="PANTHER" id="PTHR10806">
    <property type="entry name" value="SIGNAL PEPTIDASE COMPLEX CATALYTIC SUBUNIT SEC11"/>
    <property type="match status" value="1"/>
</dbReference>